<dbReference type="PROSITE" id="PS01031">
    <property type="entry name" value="SHSP"/>
    <property type="match status" value="1"/>
</dbReference>
<protein>
    <recommendedName>
        <fullName evidence="3">SHSP domain-containing protein</fullName>
    </recommendedName>
</protein>
<keyword evidence="5" id="KW-1185">Reference proteome</keyword>
<evidence type="ECO:0000256" key="1">
    <source>
        <dbReference type="PROSITE-ProRule" id="PRU00285"/>
    </source>
</evidence>
<feature type="compositionally biased region" description="Acidic residues" evidence="2">
    <location>
        <begin position="378"/>
        <end position="392"/>
    </location>
</feature>
<dbReference type="SUPFAM" id="SSF49764">
    <property type="entry name" value="HSP20-like chaperones"/>
    <property type="match status" value="1"/>
</dbReference>
<reference evidence="4 5" key="1">
    <citation type="submission" date="2017-10" db="EMBL/GenBank/DDBJ databases">
        <title>Comparative genomics in systemic dimorphic fungi from Ajellomycetaceae.</title>
        <authorList>
            <person name="Munoz J.F."/>
            <person name="Mcewen J.G."/>
            <person name="Clay O.K."/>
            <person name="Cuomo C.A."/>
        </authorList>
    </citation>
    <scope>NUCLEOTIDE SEQUENCE [LARGE SCALE GENOMIC DNA]</scope>
    <source>
        <strain evidence="4 5">UAMH5409</strain>
    </source>
</reference>
<name>A0A2B7Y4Y2_9EURO</name>
<evidence type="ECO:0000256" key="2">
    <source>
        <dbReference type="SAM" id="MobiDB-lite"/>
    </source>
</evidence>
<feature type="region of interest" description="Disordered" evidence="2">
    <location>
        <begin position="335"/>
        <end position="392"/>
    </location>
</feature>
<feature type="region of interest" description="Disordered" evidence="2">
    <location>
        <begin position="284"/>
        <end position="320"/>
    </location>
</feature>
<evidence type="ECO:0000313" key="5">
    <source>
        <dbReference type="Proteomes" id="UP000223968"/>
    </source>
</evidence>
<dbReference type="InterPro" id="IPR008978">
    <property type="entry name" value="HSP20-like_chaperone"/>
</dbReference>
<comment type="similarity">
    <text evidence="1">Belongs to the small heat shock protein (HSP20) family.</text>
</comment>
<dbReference type="InterPro" id="IPR002068">
    <property type="entry name" value="A-crystallin/Hsp20_dom"/>
</dbReference>
<evidence type="ECO:0000313" key="4">
    <source>
        <dbReference type="EMBL" id="PGH15938.1"/>
    </source>
</evidence>
<dbReference type="Proteomes" id="UP000223968">
    <property type="component" value="Unassembled WGS sequence"/>
</dbReference>
<dbReference type="Gene3D" id="2.60.40.790">
    <property type="match status" value="1"/>
</dbReference>
<feature type="domain" description="SHSP" evidence="3">
    <location>
        <begin position="151"/>
        <end position="281"/>
    </location>
</feature>
<dbReference type="STRING" id="1447875.A0A2B7Y4Y2"/>
<accession>A0A2B7Y4Y2</accession>
<sequence>MAHIYYQFYPQTYPSIDDAVFRHATLASDYPTPQEAAYRNLRKIQYGHGLFDVQRRTPRLYGPTLVRNHQPEGPFINDALSHALNQAREYAGSLTCGHAHNHVTRHPSILLRQSPESKKTNTERLLNYLGLQLPESGNMLQKPTPPPKPAQKKKVMFKPMVDFNETPFEYVIRVPIPGAQKKNISLTYNTEESTLYLSGVIHKPYVRMALRAAVATSGKDGDIAVFQRNIRLGNTHQPAYVDVDNIRTDLTDGILTIHVPKVVSFGHGFQFRTIVDFMNKENGEQGLTGATDNVKEKEQQVEEKGKQVEQEVEEKGKQVEQEVEEKAEKVFELHEQEAKEGVDTEADILSMEVDSGTEAGNEISEPVRRSPPNPSVRDEEDEEKDYIVVDES</sequence>
<organism evidence="4 5">
    <name type="scientific">Helicocarpus griseus UAMH5409</name>
    <dbReference type="NCBI Taxonomy" id="1447875"/>
    <lineage>
        <taxon>Eukaryota</taxon>
        <taxon>Fungi</taxon>
        <taxon>Dikarya</taxon>
        <taxon>Ascomycota</taxon>
        <taxon>Pezizomycotina</taxon>
        <taxon>Eurotiomycetes</taxon>
        <taxon>Eurotiomycetidae</taxon>
        <taxon>Onygenales</taxon>
        <taxon>Ajellomycetaceae</taxon>
        <taxon>Helicocarpus</taxon>
    </lineage>
</organism>
<proteinExistence type="inferred from homology"/>
<dbReference type="EMBL" id="PDNB01000021">
    <property type="protein sequence ID" value="PGH15938.1"/>
    <property type="molecule type" value="Genomic_DNA"/>
</dbReference>
<dbReference type="OrthoDB" id="5511210at2759"/>
<comment type="caution">
    <text evidence="4">The sequence shown here is derived from an EMBL/GenBank/DDBJ whole genome shotgun (WGS) entry which is preliminary data.</text>
</comment>
<gene>
    <name evidence="4" type="ORF">AJ79_02105</name>
</gene>
<dbReference type="AlphaFoldDB" id="A0A2B7Y4Y2"/>
<evidence type="ECO:0000259" key="3">
    <source>
        <dbReference type="PROSITE" id="PS01031"/>
    </source>
</evidence>
<dbReference type="CDD" id="cd06464">
    <property type="entry name" value="ACD_sHsps-like"/>
    <property type="match status" value="1"/>
</dbReference>
<feature type="compositionally biased region" description="Basic and acidic residues" evidence="2">
    <location>
        <begin position="293"/>
        <end position="320"/>
    </location>
</feature>